<dbReference type="InterPro" id="IPR008144">
    <property type="entry name" value="Guanylate_kin-like_dom"/>
</dbReference>
<organism evidence="2 3">
    <name type="scientific">Donghicola tyrosinivorans</name>
    <dbReference type="NCBI Taxonomy" id="1652492"/>
    <lineage>
        <taxon>Bacteria</taxon>
        <taxon>Pseudomonadati</taxon>
        <taxon>Pseudomonadota</taxon>
        <taxon>Alphaproteobacteria</taxon>
        <taxon>Rhodobacterales</taxon>
        <taxon>Roseobacteraceae</taxon>
        <taxon>Donghicola</taxon>
    </lineage>
</organism>
<dbReference type="Pfam" id="PF00625">
    <property type="entry name" value="Guanylate_kin"/>
    <property type="match status" value="1"/>
</dbReference>
<keyword evidence="3" id="KW-1185">Reference proteome</keyword>
<protein>
    <submittedName>
        <fullName evidence="2">Guanylate kinase</fullName>
    </submittedName>
</protein>
<evidence type="ECO:0000313" key="2">
    <source>
        <dbReference type="EMBL" id="PRY91729.1"/>
    </source>
</evidence>
<comment type="caution">
    <text evidence="2">The sequence shown here is derived from an EMBL/GenBank/DDBJ whole genome shotgun (WGS) entry which is preliminary data.</text>
</comment>
<feature type="domain" description="Guanylate kinase-like" evidence="1">
    <location>
        <begin position="1"/>
        <end position="177"/>
    </location>
</feature>
<dbReference type="InterPro" id="IPR027417">
    <property type="entry name" value="P-loop_NTPase"/>
</dbReference>
<evidence type="ECO:0000259" key="1">
    <source>
        <dbReference type="PROSITE" id="PS50052"/>
    </source>
</evidence>
<keyword evidence="2" id="KW-0808">Transferase</keyword>
<proteinExistence type="predicted"/>
<dbReference type="RefSeq" id="WP_146134907.1">
    <property type="nucleotide sequence ID" value="NZ_PVTQ01000003.1"/>
</dbReference>
<evidence type="ECO:0000313" key="3">
    <source>
        <dbReference type="Proteomes" id="UP000238392"/>
    </source>
</evidence>
<dbReference type="SUPFAM" id="SSF52540">
    <property type="entry name" value="P-loop containing nucleoside triphosphate hydrolases"/>
    <property type="match status" value="1"/>
</dbReference>
<accession>A0A2T0WYG3</accession>
<gene>
    <name evidence="2" type="ORF">CLV74_103318</name>
</gene>
<dbReference type="OrthoDB" id="341217at2"/>
<dbReference type="InterPro" id="IPR008145">
    <property type="entry name" value="GK/Ca_channel_bsu"/>
</dbReference>
<dbReference type="Gene3D" id="3.40.50.300">
    <property type="entry name" value="P-loop containing nucleotide triphosphate hydrolases"/>
    <property type="match status" value="1"/>
</dbReference>
<sequence>MLTFFLGPSGVGKSTVMKKLINNHGWRKIPVYTTRPARANDDKVSITPDDFLRRADLGHFFRYSKMFGEFYGNDKASILDAMSYSSSQHWCLDMKDSELKYYPYPNILKIIILPETFEQLSIQVRADNRSDFSRDLREELRSYQEMCVTDAKSDQHIVINTHGDVEETVAQSLNAAKFFFENKDERSKC</sequence>
<dbReference type="Proteomes" id="UP000238392">
    <property type="component" value="Unassembled WGS sequence"/>
</dbReference>
<reference evidence="2 3" key="1">
    <citation type="submission" date="2018-03" db="EMBL/GenBank/DDBJ databases">
        <title>Genomic Encyclopedia of Archaeal and Bacterial Type Strains, Phase II (KMG-II): from individual species to whole genera.</title>
        <authorList>
            <person name="Goeker M."/>
        </authorList>
    </citation>
    <scope>NUCLEOTIDE SEQUENCE [LARGE SCALE GENOMIC DNA]</scope>
    <source>
        <strain evidence="2 3">DSM 100212</strain>
    </source>
</reference>
<dbReference type="EMBL" id="PVTQ01000003">
    <property type="protein sequence ID" value="PRY91729.1"/>
    <property type="molecule type" value="Genomic_DNA"/>
</dbReference>
<name>A0A2T0WYG3_9RHOB</name>
<dbReference type="GO" id="GO:0016301">
    <property type="term" value="F:kinase activity"/>
    <property type="evidence" value="ECO:0007669"/>
    <property type="project" value="UniProtKB-KW"/>
</dbReference>
<dbReference type="PROSITE" id="PS50052">
    <property type="entry name" value="GUANYLATE_KINASE_2"/>
    <property type="match status" value="1"/>
</dbReference>
<dbReference type="AlphaFoldDB" id="A0A2T0WYG3"/>
<keyword evidence="2" id="KW-0418">Kinase</keyword>